<organism evidence="12 13">
    <name type="scientific">Varroa destructor</name>
    <name type="common">Honeybee mite</name>
    <dbReference type="NCBI Taxonomy" id="109461"/>
    <lineage>
        <taxon>Eukaryota</taxon>
        <taxon>Metazoa</taxon>
        <taxon>Ecdysozoa</taxon>
        <taxon>Arthropoda</taxon>
        <taxon>Chelicerata</taxon>
        <taxon>Arachnida</taxon>
        <taxon>Acari</taxon>
        <taxon>Parasitiformes</taxon>
        <taxon>Mesostigmata</taxon>
        <taxon>Gamasina</taxon>
        <taxon>Dermanyssoidea</taxon>
        <taxon>Varroidae</taxon>
        <taxon>Varroa</taxon>
    </lineage>
</organism>
<reference evidence="12" key="1">
    <citation type="submission" date="2021-01" db="UniProtKB">
        <authorList>
            <consortium name="EnsemblMetazoa"/>
        </authorList>
    </citation>
    <scope>IDENTIFICATION</scope>
</reference>
<evidence type="ECO:0000256" key="1">
    <source>
        <dbReference type="ARBA" id="ARBA00004123"/>
    </source>
</evidence>
<dbReference type="Pfam" id="PF03849">
    <property type="entry name" value="Tfb2"/>
    <property type="match status" value="1"/>
</dbReference>
<feature type="domain" description="Transcription factor Tfb2 C-terminal" evidence="11">
    <location>
        <begin position="402"/>
        <end position="469"/>
    </location>
</feature>
<dbReference type="InParanoid" id="A0A7M7KRI3"/>
<dbReference type="GO" id="GO:0000439">
    <property type="term" value="C:transcription factor TFIIH core complex"/>
    <property type="evidence" value="ECO:0007669"/>
    <property type="project" value="InterPro"/>
</dbReference>
<dbReference type="OrthoDB" id="364513at2759"/>
<dbReference type="InterPro" id="IPR004598">
    <property type="entry name" value="TFIIH_p52/Tfb2"/>
</dbReference>
<comment type="subunit">
    <text evidence="8">Component of the 7-subunit TFIIH core complex composed of XPB/ERCC3, XPD/ERCC2, GTF2H1, GTF2H2, GTF2H3, GTF2H4 and GTF2H5, which is active in NER. The core complex associates with the 3-subunit CDK-activating kinase (CAK) module composed of CCNH/cyclin H, CDK7 and MNAT1 to form the 10-subunit holoenzyme (holo-TFIIH) active in transcription. Part of TBP-based Pol II pre-initiation complex (PIC), in which Pol II core assembles with general transcription factors and other specific initiation factors including GTF2E1, GTF2E2, GTF2F1, GTF2F2, TCEA1, ERCC2, ERCC3, GTF2H2, GTF2H3, GTF2H4, GTF2H5, GTF2A1, GTF2A2, GTF2B and TBP; this large multi-subunit PIC complex mediates DNA unwinding and targets Pol II core to the transcription start site where the first phosphodiester bond forms.</text>
</comment>
<keyword evidence="3 10" id="KW-0227">DNA damage</keyword>
<dbReference type="Gene3D" id="3.30.70.2610">
    <property type="match status" value="1"/>
</dbReference>
<dbReference type="GO" id="GO:0006366">
    <property type="term" value="P:transcription by RNA polymerase II"/>
    <property type="evidence" value="ECO:0007669"/>
    <property type="project" value="UniProtKB-ARBA"/>
</dbReference>
<dbReference type="GO" id="GO:0003690">
    <property type="term" value="F:double-stranded DNA binding"/>
    <property type="evidence" value="ECO:0007669"/>
    <property type="project" value="TreeGrafter"/>
</dbReference>
<dbReference type="PANTHER" id="PTHR13152">
    <property type="entry name" value="TFIIH, POLYPEPTIDE 4"/>
    <property type="match status" value="1"/>
</dbReference>
<proteinExistence type="inferred from homology"/>
<evidence type="ECO:0000256" key="4">
    <source>
        <dbReference type="ARBA" id="ARBA00023015"/>
    </source>
</evidence>
<dbReference type="GO" id="GO:0006289">
    <property type="term" value="P:nucleotide-excision repair"/>
    <property type="evidence" value="ECO:0007669"/>
    <property type="project" value="InterPro"/>
</dbReference>
<dbReference type="GeneID" id="111253841"/>
<protein>
    <recommendedName>
        <fullName evidence="9 10">General transcription factor IIH subunit 4</fullName>
    </recommendedName>
</protein>
<dbReference type="RefSeq" id="XP_022669672.1">
    <property type="nucleotide sequence ID" value="XM_022813937.1"/>
</dbReference>
<evidence type="ECO:0000256" key="9">
    <source>
        <dbReference type="ARBA" id="ARBA00070130"/>
    </source>
</evidence>
<dbReference type="KEGG" id="vde:111253841"/>
<name>A0A7M7KRI3_VARDE</name>
<evidence type="ECO:0000256" key="8">
    <source>
        <dbReference type="ARBA" id="ARBA00064576"/>
    </source>
</evidence>
<sequence length="476" mass="54911">MSSNIQYRDLISYLQTLESAILNQLYRHPATCLAVFRKLPPLARHYVIRLLYIRQAVPQAVVSSWYVQDAVKENIAAQDALKSLHLLNEVNLPGGLPGWMLNINFQEKLKEALAGGGDPWLVYGELDKDKHGRDAKFLDQYAKERWDCVLHYMVGSEFCTIGDASQVPAESGISHDAIRILLHSGLMRQDETNANKSLITMEGFQFLLMDTEDQVWYFILQYLSTVEGRGISLVECLQFIFQLSFLTLGKDYSIKGMSQPLLVFLQHLREFGLVYQRKRRSGRFYPTRLAIGLASGLKELDANKELTGSKDEEQDQGYIIVETNYRVYAYTDSPLQVALISLFCDLSYRFPNLVVATLSRESVRQALKGGITSAQITHFLKTRSHRVVADREEGIIPMTVSDQLHLWEKERDRFKMTESVLYSQFQTHADFEMLRNYANDMHVLLFENPQRRLMVVSKSGDNDVRHYWKRHKKEYD</sequence>
<dbReference type="Pfam" id="PF18307">
    <property type="entry name" value="Tfb2_C"/>
    <property type="match status" value="1"/>
</dbReference>
<evidence type="ECO:0000256" key="5">
    <source>
        <dbReference type="ARBA" id="ARBA00023163"/>
    </source>
</evidence>
<evidence type="ECO:0000256" key="3">
    <source>
        <dbReference type="ARBA" id="ARBA00022763"/>
    </source>
</evidence>
<comment type="similarity">
    <text evidence="2 10">Belongs to the TFB2 family.</text>
</comment>
<evidence type="ECO:0000259" key="11">
    <source>
        <dbReference type="Pfam" id="PF18307"/>
    </source>
</evidence>
<dbReference type="InterPro" id="IPR040662">
    <property type="entry name" value="Tfb2_C"/>
</dbReference>
<dbReference type="AlphaFoldDB" id="A0A7M7KRI3"/>
<dbReference type="CTD" id="39688"/>
<keyword evidence="6 10" id="KW-0234">DNA repair</keyword>
<dbReference type="NCBIfam" id="TIGR00625">
    <property type="entry name" value="tfb2"/>
    <property type="match status" value="1"/>
</dbReference>
<evidence type="ECO:0000313" key="12">
    <source>
        <dbReference type="EnsemblMetazoa" id="XP_022669672"/>
    </source>
</evidence>
<keyword evidence="5 10" id="KW-0804">Transcription</keyword>
<evidence type="ECO:0000256" key="2">
    <source>
        <dbReference type="ARBA" id="ARBA00007132"/>
    </source>
</evidence>
<dbReference type="GO" id="GO:0005675">
    <property type="term" value="C:transcription factor TFIIH holo complex"/>
    <property type="evidence" value="ECO:0007669"/>
    <property type="project" value="TreeGrafter"/>
</dbReference>
<evidence type="ECO:0000256" key="7">
    <source>
        <dbReference type="ARBA" id="ARBA00023242"/>
    </source>
</evidence>
<dbReference type="EnsemblMetazoa" id="XM_022813937">
    <property type="protein sequence ID" value="XP_022669672"/>
    <property type="gene ID" value="LOC111253841"/>
</dbReference>
<dbReference type="FunCoup" id="A0A7M7KRI3">
    <property type="interactions" value="933"/>
</dbReference>
<comment type="subcellular location">
    <subcellularLocation>
        <location evidence="1 10">Nucleus</location>
    </subcellularLocation>
</comment>
<dbReference type="FunFam" id="3.30.70.2610:FF:000001">
    <property type="entry name" value="General transcription factor IIH subunit 4"/>
    <property type="match status" value="1"/>
</dbReference>
<dbReference type="GO" id="GO:0001671">
    <property type="term" value="F:ATPase activator activity"/>
    <property type="evidence" value="ECO:0007669"/>
    <property type="project" value="InterPro"/>
</dbReference>
<keyword evidence="13" id="KW-1185">Reference proteome</keyword>
<evidence type="ECO:0000256" key="10">
    <source>
        <dbReference type="RuleBase" id="RU364024"/>
    </source>
</evidence>
<dbReference type="OMA" id="KGFIIIE"/>
<keyword evidence="4 10" id="KW-0805">Transcription regulation</keyword>
<evidence type="ECO:0000256" key="6">
    <source>
        <dbReference type="ARBA" id="ARBA00023204"/>
    </source>
</evidence>
<evidence type="ECO:0000313" key="13">
    <source>
        <dbReference type="Proteomes" id="UP000594260"/>
    </source>
</evidence>
<comment type="function">
    <text evidence="10">Component of the general transcription and DNA repair factor IIH (TFIIH) core complex which is involved in general and transcription-coupled nucleotide excision repair (NER) of damaged DNA.</text>
</comment>
<dbReference type="PANTHER" id="PTHR13152:SF0">
    <property type="entry name" value="GENERAL TRANSCRIPTION FACTOR IIH SUBUNIT 4"/>
    <property type="match status" value="1"/>
</dbReference>
<accession>A0A7M7KRI3</accession>
<dbReference type="Proteomes" id="UP000594260">
    <property type="component" value="Unplaced"/>
</dbReference>
<keyword evidence="7 10" id="KW-0539">Nucleus</keyword>